<dbReference type="AlphaFoldDB" id="A0A841Q006"/>
<protein>
    <recommendedName>
        <fullName evidence="3">Universal stress protein family protein</fullName>
    </recommendedName>
</protein>
<accession>A0A841Q006</accession>
<keyword evidence="2" id="KW-1185">Reference proteome</keyword>
<comment type="caution">
    <text evidence="1">The sequence shown here is derived from an EMBL/GenBank/DDBJ whole genome shotgun (WGS) entry which is preliminary data.</text>
</comment>
<evidence type="ECO:0000313" key="1">
    <source>
        <dbReference type="EMBL" id="MBB6450305.1"/>
    </source>
</evidence>
<reference evidence="1 2" key="1">
    <citation type="submission" date="2020-08" db="EMBL/GenBank/DDBJ databases">
        <title>Genomic Encyclopedia of Type Strains, Phase IV (KMG-IV): sequencing the most valuable type-strain genomes for metagenomic binning, comparative biology and taxonomic classification.</title>
        <authorList>
            <person name="Goeker M."/>
        </authorList>
    </citation>
    <scope>NUCLEOTIDE SEQUENCE [LARGE SCALE GENOMIC DNA]</scope>
    <source>
        <strain evidence="1 2">DSM 21769</strain>
    </source>
</reference>
<name>A0A841Q006_9BACL</name>
<dbReference type="RefSeq" id="WP_184404359.1">
    <property type="nucleotide sequence ID" value="NZ_JACHHJ010000003.1"/>
</dbReference>
<gene>
    <name evidence="1" type="ORF">HNR44_002288</name>
</gene>
<dbReference type="Proteomes" id="UP000568839">
    <property type="component" value="Unassembled WGS sequence"/>
</dbReference>
<sequence>MSHTPTTIVVAVDDRPEGKLARQKATDMVVQQNVQLVLVHVVNLNL</sequence>
<dbReference type="SUPFAM" id="SSF52402">
    <property type="entry name" value="Adenine nucleotide alpha hydrolases-like"/>
    <property type="match status" value="1"/>
</dbReference>
<organism evidence="1 2">
    <name type="scientific">Geomicrobium halophilum</name>
    <dbReference type="NCBI Taxonomy" id="549000"/>
    <lineage>
        <taxon>Bacteria</taxon>
        <taxon>Bacillati</taxon>
        <taxon>Bacillota</taxon>
        <taxon>Bacilli</taxon>
        <taxon>Bacillales</taxon>
        <taxon>Geomicrobium</taxon>
    </lineage>
</organism>
<proteinExistence type="predicted"/>
<dbReference type="EMBL" id="JACHHJ010000003">
    <property type="protein sequence ID" value="MBB6450305.1"/>
    <property type="molecule type" value="Genomic_DNA"/>
</dbReference>
<evidence type="ECO:0008006" key="3">
    <source>
        <dbReference type="Google" id="ProtNLM"/>
    </source>
</evidence>
<evidence type="ECO:0000313" key="2">
    <source>
        <dbReference type="Proteomes" id="UP000568839"/>
    </source>
</evidence>